<name>A0AAD9MJS2_PROWI</name>
<dbReference type="EMBL" id="JASFZW010000001">
    <property type="protein sequence ID" value="KAK2080357.1"/>
    <property type="molecule type" value="Genomic_DNA"/>
</dbReference>
<dbReference type="InterPro" id="IPR013471">
    <property type="entry name" value="RNase_Z/BN"/>
</dbReference>
<protein>
    <recommendedName>
        <fullName evidence="10">Metallo-beta-lactamase domain-containing protein</fullName>
    </recommendedName>
</protein>
<accession>A0AAD9MJS2</accession>
<keyword evidence="4" id="KW-0540">Nuclease</keyword>
<evidence type="ECO:0000256" key="1">
    <source>
        <dbReference type="ARBA" id="ARBA00001947"/>
    </source>
</evidence>
<dbReference type="InterPro" id="IPR001279">
    <property type="entry name" value="Metallo-B-lactamas"/>
</dbReference>
<evidence type="ECO:0000256" key="7">
    <source>
        <dbReference type="ARBA" id="ARBA00022801"/>
    </source>
</evidence>
<keyword evidence="7" id="KW-0378">Hydrolase</keyword>
<dbReference type="SUPFAM" id="SSF56281">
    <property type="entry name" value="Metallo-hydrolase/oxidoreductase"/>
    <property type="match status" value="1"/>
</dbReference>
<evidence type="ECO:0000313" key="11">
    <source>
        <dbReference type="EMBL" id="KAK2080357.1"/>
    </source>
</evidence>
<dbReference type="GO" id="GO:0005634">
    <property type="term" value="C:nucleus"/>
    <property type="evidence" value="ECO:0007669"/>
    <property type="project" value="TreeGrafter"/>
</dbReference>
<dbReference type="SMART" id="SM00849">
    <property type="entry name" value="Lactamase_B"/>
    <property type="match status" value="1"/>
</dbReference>
<dbReference type="Pfam" id="PF00753">
    <property type="entry name" value="Lactamase_B"/>
    <property type="match status" value="1"/>
</dbReference>
<evidence type="ECO:0000256" key="2">
    <source>
        <dbReference type="ARBA" id="ARBA00011738"/>
    </source>
</evidence>
<dbReference type="HAMAP" id="MF_01818">
    <property type="entry name" value="RNase_Z_BN"/>
    <property type="match status" value="1"/>
</dbReference>
<feature type="domain" description="Metallo-beta-lactamase" evidence="10">
    <location>
        <begin position="34"/>
        <end position="290"/>
    </location>
</feature>
<dbReference type="PROSITE" id="PS51257">
    <property type="entry name" value="PROKAR_LIPOPROTEIN"/>
    <property type="match status" value="1"/>
</dbReference>
<dbReference type="InterPro" id="IPR036866">
    <property type="entry name" value="RibonucZ/Hydroxyglut_hydro"/>
</dbReference>
<proteinExistence type="inferred from homology"/>
<comment type="caution">
    <text evidence="11">The sequence shown here is derived from an EMBL/GenBank/DDBJ whole genome shotgun (WGS) entry which is preliminary data.</text>
</comment>
<dbReference type="CDD" id="cd07717">
    <property type="entry name" value="RNaseZ_ZiPD-like_MBL-fold"/>
    <property type="match status" value="1"/>
</dbReference>
<organism evidence="11 12">
    <name type="scientific">Prototheca wickerhamii</name>
    <dbReference type="NCBI Taxonomy" id="3111"/>
    <lineage>
        <taxon>Eukaryota</taxon>
        <taxon>Viridiplantae</taxon>
        <taxon>Chlorophyta</taxon>
        <taxon>core chlorophytes</taxon>
        <taxon>Trebouxiophyceae</taxon>
        <taxon>Chlorellales</taxon>
        <taxon>Chlorellaceae</taxon>
        <taxon>Prototheca</taxon>
    </lineage>
</organism>
<keyword evidence="6" id="KW-0255">Endonuclease</keyword>
<dbReference type="Proteomes" id="UP001255856">
    <property type="component" value="Unassembled WGS sequence"/>
</dbReference>
<evidence type="ECO:0000256" key="3">
    <source>
        <dbReference type="ARBA" id="ARBA00022694"/>
    </source>
</evidence>
<keyword evidence="3" id="KW-0819">tRNA processing</keyword>
<evidence type="ECO:0000259" key="10">
    <source>
        <dbReference type="SMART" id="SM00849"/>
    </source>
</evidence>
<gene>
    <name evidence="11" type="ORF">QBZ16_000210</name>
</gene>
<keyword evidence="12" id="KW-1185">Reference proteome</keyword>
<keyword evidence="8" id="KW-0862">Zinc</keyword>
<reference evidence="11" key="1">
    <citation type="submission" date="2021-01" db="EMBL/GenBank/DDBJ databases">
        <authorList>
            <person name="Eckstrom K.M.E."/>
        </authorList>
    </citation>
    <scope>NUCLEOTIDE SEQUENCE</scope>
    <source>
        <strain evidence="11">UVCC 0001</strain>
    </source>
</reference>
<dbReference type="PANTHER" id="PTHR46018:SF2">
    <property type="entry name" value="ZINC PHOSPHODIESTERASE ELAC PROTEIN 1"/>
    <property type="match status" value="1"/>
</dbReference>
<feature type="region of interest" description="Disordered" evidence="9">
    <location>
        <begin position="136"/>
        <end position="165"/>
    </location>
</feature>
<sequence>MEKQKGDTGLLPAVRDILVTWLGTGSGCPTWHRNVSCVGVEWAPDTTYLVDCGEGTIAQLRAAKWRLESIRAVLITHAHGDHCFGLPGLLQAWPRELVVVGPPEIVRLIEASTRIGALTLRFLRVTFRPLHLAGVKGGRPRGSGATPSAVSRFAPPPPPPPLRVEPLPPDQAEEVLPALQQEWVAQYRAGDEMVVQPGLTWTIPLPGGANVAAAQLLHRAPCWGYVLREPGVARPVPGGGAVVRPGRRIAILGDTCDSAALEEIARGVDLISHEATFTKATSHKAVIATHSTAYDAGRFATQIEAKQLVLTHFSARFESALLPQTPRWTRDSAPGVPGMGTALLNEARAGAVRGARRPAQDANGAQQGPIPIITLARDFMTVPVPPREPVREPDFDAALEKLRHEMAAPAWDEERWTEVRMAQSSRWQAYGAWASQAEKQAENGAGVKELGRRSPRRGRRAGGSPRFRS</sequence>
<evidence type="ECO:0000256" key="8">
    <source>
        <dbReference type="ARBA" id="ARBA00022833"/>
    </source>
</evidence>
<evidence type="ECO:0000256" key="4">
    <source>
        <dbReference type="ARBA" id="ARBA00022722"/>
    </source>
</evidence>
<feature type="compositionally biased region" description="Pro residues" evidence="9">
    <location>
        <begin position="154"/>
        <end position="165"/>
    </location>
</feature>
<dbReference type="AlphaFoldDB" id="A0AAD9MJS2"/>
<evidence type="ECO:0000313" key="12">
    <source>
        <dbReference type="Proteomes" id="UP001255856"/>
    </source>
</evidence>
<evidence type="ECO:0000256" key="5">
    <source>
        <dbReference type="ARBA" id="ARBA00022723"/>
    </source>
</evidence>
<comment type="subunit">
    <text evidence="2">Homodimer.</text>
</comment>
<keyword evidence="5" id="KW-0479">Metal-binding</keyword>
<evidence type="ECO:0000256" key="6">
    <source>
        <dbReference type="ARBA" id="ARBA00022759"/>
    </source>
</evidence>
<dbReference type="PANTHER" id="PTHR46018">
    <property type="entry name" value="ZINC PHOSPHODIESTERASE ELAC PROTEIN 1"/>
    <property type="match status" value="1"/>
</dbReference>
<dbReference type="Gene3D" id="3.60.15.10">
    <property type="entry name" value="Ribonuclease Z/Hydroxyacylglutathione hydrolase-like"/>
    <property type="match status" value="1"/>
</dbReference>
<evidence type="ECO:0000256" key="9">
    <source>
        <dbReference type="SAM" id="MobiDB-lite"/>
    </source>
</evidence>
<comment type="cofactor">
    <cofactor evidence="1">
        <name>Zn(2+)</name>
        <dbReference type="ChEBI" id="CHEBI:29105"/>
    </cofactor>
</comment>
<feature type="region of interest" description="Disordered" evidence="9">
    <location>
        <begin position="436"/>
        <end position="469"/>
    </location>
</feature>
<dbReference type="GO" id="GO:0046872">
    <property type="term" value="F:metal ion binding"/>
    <property type="evidence" value="ECO:0007669"/>
    <property type="project" value="UniProtKB-KW"/>
</dbReference>
<dbReference type="GO" id="GO:0042781">
    <property type="term" value="F:3'-tRNA processing endoribonuclease activity"/>
    <property type="evidence" value="ECO:0007669"/>
    <property type="project" value="TreeGrafter"/>
</dbReference>